<protein>
    <submittedName>
        <fullName evidence="1">Extracellular elastinolytic metallo proteinase</fullName>
    </submittedName>
</protein>
<reference evidence="1" key="2">
    <citation type="journal article" date="2022" name="New Phytol.">
        <title>Evolutionary transition to the ectomycorrhizal habit in the genomes of a hyperdiverse lineage of mushroom-forming fungi.</title>
        <authorList>
            <person name="Looney B."/>
            <person name="Miyauchi S."/>
            <person name="Morin E."/>
            <person name="Drula E."/>
            <person name="Courty P.E."/>
            <person name="Kohler A."/>
            <person name="Kuo A."/>
            <person name="LaButti K."/>
            <person name="Pangilinan J."/>
            <person name="Lipzen A."/>
            <person name="Riley R."/>
            <person name="Andreopoulos W."/>
            <person name="He G."/>
            <person name="Johnson J."/>
            <person name="Nolan M."/>
            <person name="Tritt A."/>
            <person name="Barry K.W."/>
            <person name="Grigoriev I.V."/>
            <person name="Nagy L.G."/>
            <person name="Hibbett D."/>
            <person name="Henrissat B."/>
            <person name="Matheny P.B."/>
            <person name="Labbe J."/>
            <person name="Martin F.M."/>
        </authorList>
    </citation>
    <scope>NUCLEOTIDE SEQUENCE</scope>
    <source>
        <strain evidence="1">HHB10654</strain>
    </source>
</reference>
<evidence type="ECO:0000313" key="1">
    <source>
        <dbReference type="EMBL" id="KAI0065162.1"/>
    </source>
</evidence>
<keyword evidence="2" id="KW-1185">Reference proteome</keyword>
<accession>A0ACB8TA39</accession>
<gene>
    <name evidence="1" type="ORF">BV25DRAFT_1851398</name>
</gene>
<comment type="caution">
    <text evidence="1">The sequence shown here is derived from an EMBL/GenBank/DDBJ whole genome shotgun (WGS) entry which is preliminary data.</text>
</comment>
<dbReference type="Proteomes" id="UP000814140">
    <property type="component" value="Unassembled WGS sequence"/>
</dbReference>
<proteinExistence type="predicted"/>
<sequence length="840" mass="92415">MRLLTTSLALAGLAGYAAAHAGGVSRRKSLGFGPVHPHAKFHTGTAYTTTTFASSEDPFEVAKSFVTQLLLDQLSLDNDFTIRKDSYTDKATGVTHVYVRQIVNGVEVADGDINVNVKDGKVISYGDSFYRGEAPTHFGSVLYTLGPHTEFCDDLKAELDSRHEQLRQHRLDSHDQVLMGGASALEEEIVGPVAHLFESNCAHVSTPFRMAEAKPPTAETLFDPRHALLQFMIAATPKSEVVEDIMTRYDEHIDNMNSWFEPHLVGERDMQVQHIANVPDTVNPVKAKPVYIQLPHGDKTILTHAWRYEVEMQDNWYEAVVSVDPPHRILSVVDWASDSPIPTPKKPASHPPAVYNVFPWGINDPAEGNRSIVKENFDSLASPLGWHVIPVANDPLAAKLGKKDGYSNYTTTFGNNVFAHENWEGGNAWLNNYRPDAGKDMVFNYTYDPQPTNKTDALAEAKKYINTTVAQLFYTSNLVHDLYYRYGFDEVSGNFQQHNFGRGGAENDAVITNAQDGSGFNNANFMTPPDGQNGRCRMYLWNTATPYRDGDLEAGIVIHELSHGLSTRLTGGPANSGCLGWGESGGMGEGWGDFLATTIRSNLNYSDYPMGAWAANQVGGIRNYPYSLNDTVNPSTYKTLDKPGYWGVHAIGEVWAQILWVVSQRLIAKHGFTESLYPPTPLENGTIPTGDFYRPAELSVTGEPKPLVPKHGNSLIVQLVLNGMKLQQCRPSFFDARDAIIQADEILTGGENYCDLWLAFAEKGLGKDAKVEGKTPWGGGVRTNVRLSLLSHCQSTRTDGCVFDQGFAAPTTCGGKAPEEPTPAPGEPDDDDDEPDWPWA</sequence>
<organism evidence="1 2">
    <name type="scientific">Artomyces pyxidatus</name>
    <dbReference type="NCBI Taxonomy" id="48021"/>
    <lineage>
        <taxon>Eukaryota</taxon>
        <taxon>Fungi</taxon>
        <taxon>Dikarya</taxon>
        <taxon>Basidiomycota</taxon>
        <taxon>Agaricomycotina</taxon>
        <taxon>Agaricomycetes</taxon>
        <taxon>Russulales</taxon>
        <taxon>Auriscalpiaceae</taxon>
        <taxon>Artomyces</taxon>
    </lineage>
</organism>
<dbReference type="EMBL" id="MU277196">
    <property type="protein sequence ID" value="KAI0065162.1"/>
    <property type="molecule type" value="Genomic_DNA"/>
</dbReference>
<evidence type="ECO:0000313" key="2">
    <source>
        <dbReference type="Proteomes" id="UP000814140"/>
    </source>
</evidence>
<reference evidence="1" key="1">
    <citation type="submission" date="2021-03" db="EMBL/GenBank/DDBJ databases">
        <authorList>
            <consortium name="DOE Joint Genome Institute"/>
            <person name="Ahrendt S."/>
            <person name="Looney B.P."/>
            <person name="Miyauchi S."/>
            <person name="Morin E."/>
            <person name="Drula E."/>
            <person name="Courty P.E."/>
            <person name="Chicoki N."/>
            <person name="Fauchery L."/>
            <person name="Kohler A."/>
            <person name="Kuo A."/>
            <person name="Labutti K."/>
            <person name="Pangilinan J."/>
            <person name="Lipzen A."/>
            <person name="Riley R."/>
            <person name="Andreopoulos W."/>
            <person name="He G."/>
            <person name="Johnson J."/>
            <person name="Barry K.W."/>
            <person name="Grigoriev I.V."/>
            <person name="Nagy L."/>
            <person name="Hibbett D."/>
            <person name="Henrissat B."/>
            <person name="Matheny P.B."/>
            <person name="Labbe J."/>
            <person name="Martin F."/>
        </authorList>
    </citation>
    <scope>NUCLEOTIDE SEQUENCE</scope>
    <source>
        <strain evidence="1">HHB10654</strain>
    </source>
</reference>
<name>A0ACB8TA39_9AGAM</name>